<sequence length="890" mass="97609">AAELAAELATARERLAALAAEAGRAGAALEAQRAEEARERELREKAQQRQAQLKAELARVETPAAARRRLQDALQAARELERTEALAAERQADADRQRQEAARESRLLQEQAVQERVWDDRAAAWMATAAAMRRSADAVEARLQELEQAEAREAELRRRSELAAERQAMAGVLAAQLKDGELCPVCGSAEHPALAGHRHEDAGQAAASLADEATEPVTRADHDEAAAGGGIGITAEVRAVTEDGLEGSRQQMREERFAVRRLLQRLDSLERQYTSTFGQAVDGSGLSELREAAQQAAAGQELLADRLVGQGTDGLDGLSGDRHPHSLAAHQGGNHGSSEDASQAGASLLSGQLDSGSYRAFLNTFEASPLAEHLSPEFAGALTAAVELCSEGLRRLERSADSLEQGWQELQQQVRQGERKRQELETRLHSLQLSIEAEDRKAGEWKQALAAQHAVWQQTFGEWEPAQVPELAEQGRRQEEAAEDIRQRLEKSVSFLQDKDTRLQQLQQEQSGLEKQSVRLSAEQETLEGQIRQQAERLLGLVGEQEPGRLAAEANAELQRLREDAGSASKRRELAVAAAQTTAAQAAAATQAEQSAHALETATEAEWQEQAAEAGFASAADVEEALVSEEQRSAWQQAVEAHGKQEHQVAARLRELEATLAGRQVSDEEWEQTEQELAACKQRDEEALQHGARSERDCEELRRKHDRWQELDRQRSGLQQELTLLGKLQSVLRGNAFVEFLAEEQLMHVSRAASERLGQLTRRKYAIEVDSGGGFVIRDDANGGTRRPVTTLSGGETFLTSLSLALALSTQIQLKGEYPLEFFFLDEGFGTLDPELLDAVVTALEKLHMDKLTVGVISHVPELRARLPRRLVVHPAEPGGRGSRVELETM</sequence>
<organism evidence="6 7">
    <name type="scientific">Paenibacillus filicis</name>
    <dbReference type="NCBI Taxonomy" id="669464"/>
    <lineage>
        <taxon>Bacteria</taxon>
        <taxon>Bacillati</taxon>
        <taxon>Bacillota</taxon>
        <taxon>Bacilli</taxon>
        <taxon>Bacillales</taxon>
        <taxon>Paenibacillaceae</taxon>
        <taxon>Paenibacillus</taxon>
    </lineage>
</organism>
<keyword evidence="4" id="KW-0175">Coiled coil</keyword>
<feature type="non-terminal residue" evidence="6">
    <location>
        <position position="1"/>
    </location>
</feature>
<dbReference type="SUPFAM" id="SSF52540">
    <property type="entry name" value="P-loop containing nucleoside triphosphate hydrolases"/>
    <property type="match status" value="1"/>
</dbReference>
<feature type="region of interest" description="Disordered" evidence="5">
    <location>
        <begin position="196"/>
        <end position="217"/>
    </location>
</feature>
<evidence type="ECO:0000256" key="1">
    <source>
        <dbReference type="ARBA" id="ARBA00006930"/>
    </source>
</evidence>
<accession>A0ABU9DLB5</accession>
<feature type="compositionally biased region" description="Basic and acidic residues" evidence="5">
    <location>
        <begin position="32"/>
        <end position="47"/>
    </location>
</feature>
<evidence type="ECO:0000313" key="6">
    <source>
        <dbReference type="EMBL" id="MEK8129654.1"/>
    </source>
</evidence>
<dbReference type="Gene3D" id="3.40.50.300">
    <property type="entry name" value="P-loop containing nucleotide triphosphate hydrolases"/>
    <property type="match status" value="1"/>
</dbReference>
<dbReference type="InterPro" id="IPR027417">
    <property type="entry name" value="P-loop_NTPase"/>
</dbReference>
<feature type="coiled-coil region" evidence="4">
    <location>
        <begin position="472"/>
        <end position="523"/>
    </location>
</feature>
<comment type="caution">
    <text evidence="6">The sequence shown here is derived from an EMBL/GenBank/DDBJ whole genome shotgun (WGS) entry which is preliminary data.</text>
</comment>
<dbReference type="RefSeq" id="WP_341416772.1">
    <property type="nucleotide sequence ID" value="NZ_JBBPCC010000011.1"/>
</dbReference>
<evidence type="ECO:0000256" key="4">
    <source>
        <dbReference type="SAM" id="Coils"/>
    </source>
</evidence>
<comment type="subunit">
    <text evidence="2">Heterodimer of SbcC and SbcD.</text>
</comment>
<dbReference type="EMBL" id="JBBPCC010000011">
    <property type="protein sequence ID" value="MEK8129654.1"/>
    <property type="molecule type" value="Genomic_DNA"/>
</dbReference>
<dbReference type="PANTHER" id="PTHR32114:SF2">
    <property type="entry name" value="ABC TRANSPORTER ABCH.3"/>
    <property type="match status" value="1"/>
</dbReference>
<dbReference type="PANTHER" id="PTHR32114">
    <property type="entry name" value="ABC TRANSPORTER ABCH.3"/>
    <property type="match status" value="1"/>
</dbReference>
<protein>
    <recommendedName>
        <fullName evidence="3">Nuclease SbcCD subunit C</fullName>
    </recommendedName>
</protein>
<evidence type="ECO:0000313" key="7">
    <source>
        <dbReference type="Proteomes" id="UP001469365"/>
    </source>
</evidence>
<dbReference type="Pfam" id="PF13558">
    <property type="entry name" value="SbcC_Walker_B"/>
    <property type="match status" value="1"/>
</dbReference>
<reference evidence="6 7" key="1">
    <citation type="submission" date="2024-04" db="EMBL/GenBank/DDBJ databases">
        <title>draft genome sequnece of Paenibacillus filicis.</title>
        <authorList>
            <person name="Kim D.-U."/>
        </authorList>
    </citation>
    <scope>NUCLEOTIDE SEQUENCE [LARGE SCALE GENOMIC DNA]</scope>
    <source>
        <strain evidence="6 7">KACC14197</strain>
    </source>
</reference>
<proteinExistence type="inferred from homology"/>
<evidence type="ECO:0000256" key="2">
    <source>
        <dbReference type="ARBA" id="ARBA00011322"/>
    </source>
</evidence>
<dbReference type="Proteomes" id="UP001469365">
    <property type="component" value="Unassembled WGS sequence"/>
</dbReference>
<feature type="region of interest" description="Disordered" evidence="5">
    <location>
        <begin position="26"/>
        <end position="49"/>
    </location>
</feature>
<feature type="region of interest" description="Disordered" evidence="5">
    <location>
        <begin position="591"/>
        <end position="617"/>
    </location>
</feature>
<gene>
    <name evidence="6" type="ORF">WMW72_17245</name>
</gene>
<name>A0ABU9DLB5_9BACL</name>
<keyword evidence="7" id="KW-1185">Reference proteome</keyword>
<evidence type="ECO:0000256" key="5">
    <source>
        <dbReference type="SAM" id="MobiDB-lite"/>
    </source>
</evidence>
<feature type="coiled-coil region" evidence="4">
    <location>
        <begin position="393"/>
        <end position="441"/>
    </location>
</feature>
<evidence type="ECO:0000256" key="3">
    <source>
        <dbReference type="ARBA" id="ARBA00013368"/>
    </source>
</evidence>
<feature type="region of interest" description="Disordered" evidence="5">
    <location>
        <begin position="313"/>
        <end position="343"/>
    </location>
</feature>
<comment type="similarity">
    <text evidence="1">Belongs to the SMC family. SbcC subfamily.</text>
</comment>